<evidence type="ECO:0000256" key="1">
    <source>
        <dbReference type="SAM" id="MobiDB-lite"/>
    </source>
</evidence>
<evidence type="ECO:0000313" key="2">
    <source>
        <dbReference type="EMBL" id="QRW24385.1"/>
    </source>
</evidence>
<gene>
    <name evidence="2" type="ORF">RhiXN_11297</name>
</gene>
<feature type="compositionally biased region" description="Polar residues" evidence="1">
    <location>
        <begin position="1"/>
        <end position="12"/>
    </location>
</feature>
<proteinExistence type="predicted"/>
<accession>A0A8H8P377</accession>
<dbReference type="EMBL" id="CP059669">
    <property type="protein sequence ID" value="QRW24385.1"/>
    <property type="molecule type" value="Genomic_DNA"/>
</dbReference>
<dbReference type="AlphaFoldDB" id="A0A8H8P377"/>
<organism evidence="2 3">
    <name type="scientific">Rhizoctonia solani</name>
    <dbReference type="NCBI Taxonomy" id="456999"/>
    <lineage>
        <taxon>Eukaryota</taxon>
        <taxon>Fungi</taxon>
        <taxon>Dikarya</taxon>
        <taxon>Basidiomycota</taxon>
        <taxon>Agaricomycotina</taxon>
        <taxon>Agaricomycetes</taxon>
        <taxon>Cantharellales</taxon>
        <taxon>Ceratobasidiaceae</taxon>
        <taxon>Rhizoctonia</taxon>
    </lineage>
</organism>
<feature type="region of interest" description="Disordered" evidence="1">
    <location>
        <begin position="1"/>
        <end position="28"/>
    </location>
</feature>
<sequence>MQGNQPAINTSPHEVAKGDEVQEQPDVQSNKEVHLRQLFYLLGQASDLSDSSEASAIGKLIFEPNFELFHEVYVTCLMHSLYHPVDPSWTILFMLEDPDDELYWKRVFAFHQPPPTHILGLMDITYDLEGTGKEEKLALLVWGTCKLVDGHTFDMELTYSGNCAQASSSVLSLYTDNYVEELVKKNLPTDCQIHQLALQDTKWPEDLHLLSEIELDMLFCQLISSVVYDMPFDSQSLEAGLPVAPQWEHQRVQSQIQALLGQQINGSLSFKAIYEKEEVVPERIYLHGDHFLFECPPTNNQFEDYWEDLRDKEDNIPAVPIEEIGRWTEIWVEQRAALEVIGQQQYYLRYPDQLRYQSTTPSVAPEYIFNEPAAQPGNSQSGVTQRDLVARSHNLMLGYCRYGHTACLAYWKQLQESIVDVDCLSLITTHLWLSSLMAAPDCSILYLDPKLVAIILDLDCRGPAGVNGNISKLFERQVLWEQMGPLSTVLALLNMDELCEPSPGKLSWMLLELRVEHGQVTMVEVILAPCMHYDKAQFTQLMIQLIEALNQILPTRPLVSQTSKVQQKTHSLILPPPFSKESIALVMMAYLCGKLLDQQVATVEVQAMRQGLCFYFDSALQNLEVDYSFPWPGLTNNLGALLTECNEADVARRRFHLASNQEPSPIEMFPLQCSYTATVATPGPSEPFFLELAQSCSSHKQGLLVHTSGQSIEALDKAILLGQYPSFDPLFNTLLDGANLLSLDKLTNLVYSLGGPENAATHRLLMTGEHNNTLLSLDWEKDAIHPEPEWLLSGYDMDSLSLTCLTYLKFWKQAVTTRILIGICPSCIATS</sequence>
<dbReference type="Proteomes" id="UP000650533">
    <property type="component" value="Chromosome 12"/>
</dbReference>
<dbReference type="KEGG" id="rsx:RhiXN_11297"/>
<dbReference type="GeneID" id="67033575"/>
<protein>
    <submittedName>
        <fullName evidence="2">Uncharacterized protein</fullName>
    </submittedName>
</protein>
<dbReference type="RefSeq" id="XP_043184622.1">
    <property type="nucleotide sequence ID" value="XM_043331112.1"/>
</dbReference>
<reference evidence="2" key="1">
    <citation type="submission" date="2020-05" db="EMBL/GenBank/DDBJ databases">
        <title>Evolutionary and genomic comparisons of hybrid uninucleate and nonhybrid Rhizoctonia fungi.</title>
        <authorList>
            <person name="Li C."/>
            <person name="Chen X."/>
        </authorList>
    </citation>
    <scope>NUCLEOTIDE SEQUENCE</scope>
    <source>
        <strain evidence="2">AG-1 IA</strain>
    </source>
</reference>
<evidence type="ECO:0000313" key="3">
    <source>
        <dbReference type="Proteomes" id="UP000650533"/>
    </source>
</evidence>
<name>A0A8H8P377_9AGAM</name>